<feature type="compositionally biased region" description="Basic and acidic residues" evidence="1">
    <location>
        <begin position="92"/>
        <end position="121"/>
    </location>
</feature>
<gene>
    <name evidence="2" type="ORF">AUEXF2481DRAFT_29215</name>
</gene>
<feature type="compositionally biased region" description="Basic and acidic residues" evidence="1">
    <location>
        <begin position="73"/>
        <end position="85"/>
    </location>
</feature>
<keyword evidence="3" id="KW-1185">Reference proteome</keyword>
<dbReference type="PANTHER" id="PTHR40644">
    <property type="entry name" value="UPF0653 PROTEIN C607.02C"/>
    <property type="match status" value="1"/>
</dbReference>
<dbReference type="GeneID" id="25363906"/>
<accession>A0A074ZAJ4</accession>
<dbReference type="EMBL" id="KL584758">
    <property type="protein sequence ID" value="KEQ95796.1"/>
    <property type="molecule type" value="Genomic_DNA"/>
</dbReference>
<dbReference type="OMA" id="TKHEKHL"/>
<reference evidence="2 3" key="1">
    <citation type="journal article" date="2014" name="BMC Genomics">
        <title>Genome sequencing of four Aureobasidium pullulans varieties: biotechnological potential, stress tolerance, and description of new species.</title>
        <authorList>
            <person name="Gostin Ar C."/>
            <person name="Ohm R.A."/>
            <person name="Kogej T."/>
            <person name="Sonjak S."/>
            <person name="Turk M."/>
            <person name="Zajc J."/>
            <person name="Zalar P."/>
            <person name="Grube M."/>
            <person name="Sun H."/>
            <person name="Han J."/>
            <person name="Sharma A."/>
            <person name="Chiniquy J."/>
            <person name="Ngan C.Y."/>
            <person name="Lipzen A."/>
            <person name="Barry K."/>
            <person name="Grigoriev I.V."/>
            <person name="Gunde-Cimerman N."/>
        </authorList>
    </citation>
    <scope>NUCLEOTIDE SEQUENCE [LARGE SCALE GENOMIC DNA]</scope>
    <source>
        <strain evidence="2 3">EXF-2481</strain>
    </source>
</reference>
<feature type="compositionally biased region" description="Basic and acidic residues" evidence="1">
    <location>
        <begin position="145"/>
        <end position="180"/>
    </location>
</feature>
<evidence type="ECO:0008006" key="4">
    <source>
        <dbReference type="Google" id="ProtNLM"/>
    </source>
</evidence>
<evidence type="ECO:0000313" key="2">
    <source>
        <dbReference type="EMBL" id="KEQ95796.1"/>
    </source>
</evidence>
<dbReference type="PANTHER" id="PTHR40644:SF1">
    <property type="entry name" value="UPF0653 PROTEIN C607.02C"/>
    <property type="match status" value="1"/>
</dbReference>
<dbReference type="Proteomes" id="UP000030641">
    <property type="component" value="Unassembled WGS sequence"/>
</dbReference>
<name>A0A074ZAJ4_AURSE</name>
<sequence length="299" mass="34083">MPHKHKRRDDNADDFNLPPTSVAKSLPVGKAAQTVFTSDGKKKKKTETSVAGKNAYKFNDTPKAFARLMQRQQPKETPDESESKTASKKRKRQEDIKQKAKGKTMEMPKIQPGEKLRDFNARVDQTLPVTGLARKGNQGLAPGEKVSRTKTEKRMHKMYDEWRKEDQRIKDKAEEEQEKREEDEEERNALYGEDSGVPQLYGKKRQRMIGESKDEADIWAVLKTKRDKPKGLHDVAQAPPEFTVIPREKFKVKNGARADVADVPNAAGSLARREELGAERKNIIEQYRALMRKASGDKE</sequence>
<proteinExistence type="predicted"/>
<evidence type="ECO:0000313" key="3">
    <source>
        <dbReference type="Proteomes" id="UP000030641"/>
    </source>
</evidence>
<dbReference type="AlphaFoldDB" id="A0A074ZAJ4"/>
<protein>
    <recommendedName>
        <fullName evidence="4">Urease accessory protein UreD</fullName>
    </recommendedName>
</protein>
<dbReference type="RefSeq" id="XP_013344161.1">
    <property type="nucleotide sequence ID" value="XM_013488707.1"/>
</dbReference>
<dbReference type="OrthoDB" id="5876637at2759"/>
<dbReference type="InParanoid" id="A0A074ZAJ4"/>
<feature type="region of interest" description="Disordered" evidence="1">
    <location>
        <begin position="1"/>
        <end position="202"/>
    </location>
</feature>
<dbReference type="HOGENOM" id="CLU_053180_1_0_1"/>
<evidence type="ECO:0000256" key="1">
    <source>
        <dbReference type="SAM" id="MobiDB-lite"/>
    </source>
</evidence>
<organism evidence="2 3">
    <name type="scientific">Aureobasidium subglaciale (strain EXF-2481)</name>
    <name type="common">Aureobasidium pullulans var. subglaciale</name>
    <dbReference type="NCBI Taxonomy" id="1043005"/>
    <lineage>
        <taxon>Eukaryota</taxon>
        <taxon>Fungi</taxon>
        <taxon>Dikarya</taxon>
        <taxon>Ascomycota</taxon>
        <taxon>Pezizomycotina</taxon>
        <taxon>Dothideomycetes</taxon>
        <taxon>Dothideomycetidae</taxon>
        <taxon>Dothideales</taxon>
        <taxon>Saccotheciaceae</taxon>
        <taxon>Aureobasidium</taxon>
    </lineage>
</organism>